<dbReference type="InterPro" id="IPR044861">
    <property type="entry name" value="IPNS-like_FE2OG_OXY"/>
</dbReference>
<dbReference type="SUPFAM" id="SSF51197">
    <property type="entry name" value="Clavaminate synthase-like"/>
    <property type="match status" value="1"/>
</dbReference>
<dbReference type="GO" id="GO:0046872">
    <property type="term" value="F:metal ion binding"/>
    <property type="evidence" value="ECO:0007669"/>
    <property type="project" value="UniProtKB-KW"/>
</dbReference>
<dbReference type="GO" id="GO:0016705">
    <property type="term" value="F:oxidoreductase activity, acting on paired donors, with incorporation or reduction of molecular oxygen"/>
    <property type="evidence" value="ECO:0007669"/>
    <property type="project" value="UniProtKB-ARBA"/>
</dbReference>
<dbReference type="Gene3D" id="2.60.120.330">
    <property type="entry name" value="B-lactam Antibiotic, Isopenicillin N Synthase, Chain"/>
    <property type="match status" value="1"/>
</dbReference>
<dbReference type="FunFam" id="2.60.120.330:FF:000005">
    <property type="entry name" value="1-aminocyclopropane-1-carboxylate oxidase homolog 1"/>
    <property type="match status" value="1"/>
</dbReference>
<dbReference type="Pfam" id="PF14226">
    <property type="entry name" value="DIOX_N"/>
    <property type="match status" value="1"/>
</dbReference>
<dbReference type="GO" id="GO:0031418">
    <property type="term" value="F:L-ascorbic acid binding"/>
    <property type="evidence" value="ECO:0007669"/>
    <property type="project" value="UniProtKB-KW"/>
</dbReference>
<sequence length="363" mass="40858">MGEIHTDTDRKTQLKSFDESKSGVKGLVDSGATKIPPIFLHNQIKIQENSANHQLTIPTVDLKGLEKDEAIRREIIQKVKEASESWGFFQIVNHGIPQSVMDGVIDGVRKFHEQDVEVKKEFYTRDFTKTFVYNSNFDLYSAPAANWRDTIFSIMAPQPPDPEVLPAVCRDILIDYSNHVKKLGLNLFELLSEALGLESNRLTEMACAEGLFVIGHYYPACPEPELTLGTSNHTDSGFLTILIQDQMGGLQVLHDNQWVDVPPLPGALVVNIADLLQLITNDKFKSVNHRVLARNIGPRISIASFFRTHFREGIASRVYGPIKELTTEENPPLYRETTIKEYITHYYSKGLDGTSALSRFKIA</sequence>
<organism evidence="8">
    <name type="scientific">Lonicera macranthoides</name>
    <dbReference type="NCBI Taxonomy" id="638627"/>
    <lineage>
        <taxon>Eukaryota</taxon>
        <taxon>Viridiplantae</taxon>
        <taxon>Streptophyta</taxon>
        <taxon>Embryophyta</taxon>
        <taxon>Tracheophyta</taxon>
        <taxon>Spermatophyta</taxon>
        <taxon>Magnoliopsida</taxon>
        <taxon>eudicotyledons</taxon>
        <taxon>Gunneridae</taxon>
        <taxon>Pentapetalae</taxon>
        <taxon>asterids</taxon>
        <taxon>campanulids</taxon>
        <taxon>Dipsacales</taxon>
        <taxon>Caprifoliaceae</taxon>
        <taxon>Lonicera</taxon>
    </lineage>
</organism>
<evidence type="ECO:0000256" key="6">
    <source>
        <dbReference type="RuleBase" id="RU003682"/>
    </source>
</evidence>
<accession>A0A5J6VDJ9</accession>
<feature type="domain" description="Fe2OG dioxygenase" evidence="7">
    <location>
        <begin position="207"/>
        <end position="310"/>
    </location>
</feature>
<dbReference type="InterPro" id="IPR005123">
    <property type="entry name" value="Oxoglu/Fe-dep_dioxygenase_dom"/>
</dbReference>
<evidence type="ECO:0000256" key="5">
    <source>
        <dbReference type="ARBA" id="ARBA00023004"/>
    </source>
</evidence>
<keyword evidence="5 6" id="KW-0408">Iron</keyword>
<keyword evidence="3" id="KW-0847">Vitamin C</keyword>
<dbReference type="EMBL" id="MK630682">
    <property type="protein sequence ID" value="QFG71859.1"/>
    <property type="molecule type" value="mRNA"/>
</dbReference>
<evidence type="ECO:0000256" key="1">
    <source>
        <dbReference type="ARBA" id="ARBA00008056"/>
    </source>
</evidence>
<name>A0A5J6VDJ9_9DIPS</name>
<dbReference type="Pfam" id="PF03171">
    <property type="entry name" value="2OG-FeII_Oxy"/>
    <property type="match status" value="1"/>
</dbReference>
<evidence type="ECO:0000256" key="3">
    <source>
        <dbReference type="ARBA" id="ARBA00022896"/>
    </source>
</evidence>
<dbReference type="InterPro" id="IPR027443">
    <property type="entry name" value="IPNS-like_sf"/>
</dbReference>
<dbReference type="PANTHER" id="PTHR10209:SF884">
    <property type="entry name" value="1-AMINOCYCLOPROPANE-1-CARBOXYLATE OXIDASE HOMOLOG 1-LIKE"/>
    <property type="match status" value="1"/>
</dbReference>
<gene>
    <name evidence="8" type="primary">ACO1</name>
</gene>
<evidence type="ECO:0000259" key="7">
    <source>
        <dbReference type="PROSITE" id="PS51471"/>
    </source>
</evidence>
<comment type="similarity">
    <text evidence="1 6">Belongs to the iron/ascorbate-dependent oxidoreductase family.</text>
</comment>
<keyword evidence="2 6" id="KW-0479">Metal-binding</keyword>
<evidence type="ECO:0000256" key="2">
    <source>
        <dbReference type="ARBA" id="ARBA00022723"/>
    </source>
</evidence>
<dbReference type="PANTHER" id="PTHR10209">
    <property type="entry name" value="OXIDOREDUCTASE, 2OG-FE II OXYGENASE FAMILY PROTEIN"/>
    <property type="match status" value="1"/>
</dbReference>
<dbReference type="GO" id="GO:0051213">
    <property type="term" value="F:dioxygenase activity"/>
    <property type="evidence" value="ECO:0007669"/>
    <property type="project" value="UniProtKB-ARBA"/>
</dbReference>
<keyword evidence="4 6" id="KW-0560">Oxidoreductase</keyword>
<evidence type="ECO:0000256" key="4">
    <source>
        <dbReference type="ARBA" id="ARBA00023002"/>
    </source>
</evidence>
<dbReference type="InterPro" id="IPR026992">
    <property type="entry name" value="DIOX_N"/>
</dbReference>
<dbReference type="AlphaFoldDB" id="A0A5J6VDJ9"/>
<protein>
    <submittedName>
        <fullName evidence="8">1-aminocyclopropane-1-carboxylate oxidase</fullName>
    </submittedName>
</protein>
<reference evidence="8" key="1">
    <citation type="submission" date="2019-03" db="EMBL/GenBank/DDBJ databases">
        <title>Cloning, space-time expression and bioinformatics analysis of ACO1 gene from Lonicera macranthoides Hand.-Mazz.</title>
        <authorList>
            <person name="Liu C."/>
        </authorList>
    </citation>
    <scope>NUCLEOTIDE SEQUENCE</scope>
    <source>
        <tissue evidence="8">Flower</tissue>
    </source>
</reference>
<proteinExistence type="evidence at transcript level"/>
<evidence type="ECO:0000313" key="8">
    <source>
        <dbReference type="EMBL" id="QFG71859.1"/>
    </source>
</evidence>
<dbReference type="PROSITE" id="PS51471">
    <property type="entry name" value="FE2OG_OXY"/>
    <property type="match status" value="1"/>
</dbReference>